<dbReference type="AlphaFoldDB" id="A0AAJ2R628"/>
<dbReference type="EMBL" id="JAWWMZ010000012">
    <property type="protein sequence ID" value="MDX4956563.1"/>
    <property type="molecule type" value="Genomic_DNA"/>
</dbReference>
<dbReference type="GO" id="GO:0046872">
    <property type="term" value="F:metal ion binding"/>
    <property type="evidence" value="ECO:0007669"/>
    <property type="project" value="UniProtKB-UniRule"/>
</dbReference>
<dbReference type="GO" id="GO:0006782">
    <property type="term" value="P:protoporphyrinogen IX biosynthetic process"/>
    <property type="evidence" value="ECO:0007669"/>
    <property type="project" value="UniProtKB-UniRule"/>
</dbReference>
<proteinExistence type="inferred from homology"/>
<comment type="catalytic activity">
    <reaction evidence="13 14">
        <text>protoporphyrinogen IX + 3 A = protoporphyrin IX + 3 AH2</text>
        <dbReference type="Rhea" id="RHEA:62000"/>
        <dbReference type="ChEBI" id="CHEBI:13193"/>
        <dbReference type="ChEBI" id="CHEBI:17499"/>
        <dbReference type="ChEBI" id="CHEBI:57306"/>
        <dbReference type="ChEBI" id="CHEBI:57307"/>
    </reaction>
</comment>
<keyword evidence="6 14" id="KW-0349">Heme</keyword>
<feature type="transmembrane region" description="Helical" evidence="15">
    <location>
        <begin position="12"/>
        <end position="34"/>
    </location>
</feature>
<keyword evidence="10" id="KW-0560">Oxidoreductase</keyword>
<evidence type="ECO:0000256" key="15">
    <source>
        <dbReference type="SAM" id="Phobius"/>
    </source>
</evidence>
<evidence type="ECO:0000313" key="17">
    <source>
        <dbReference type="Proteomes" id="UP001287445"/>
    </source>
</evidence>
<organism evidence="16 17">
    <name type="scientific">Delftia acidovorans</name>
    <name type="common">Pseudomonas acidovorans</name>
    <name type="synonym">Comamonas acidovorans</name>
    <dbReference type="NCBI Taxonomy" id="80866"/>
    <lineage>
        <taxon>Bacteria</taxon>
        <taxon>Pseudomonadati</taxon>
        <taxon>Pseudomonadota</taxon>
        <taxon>Betaproteobacteria</taxon>
        <taxon>Burkholderiales</taxon>
        <taxon>Comamonadaceae</taxon>
        <taxon>Delftia</taxon>
    </lineage>
</organism>
<keyword evidence="11 14" id="KW-0408">Iron</keyword>
<evidence type="ECO:0000256" key="10">
    <source>
        <dbReference type="ARBA" id="ARBA00023002"/>
    </source>
</evidence>
<keyword evidence="5 14" id="KW-1003">Cell membrane</keyword>
<name>A0AAJ2R628_DELAC</name>
<keyword evidence="7 15" id="KW-0812">Transmembrane</keyword>
<dbReference type="GO" id="GO:0005886">
    <property type="term" value="C:plasma membrane"/>
    <property type="evidence" value="ECO:0007669"/>
    <property type="project" value="UniProtKB-SubCell"/>
</dbReference>
<keyword evidence="9 15" id="KW-1133">Transmembrane helix</keyword>
<evidence type="ECO:0000256" key="4">
    <source>
        <dbReference type="ARBA" id="ARBA00017504"/>
    </source>
</evidence>
<evidence type="ECO:0000256" key="8">
    <source>
        <dbReference type="ARBA" id="ARBA00022723"/>
    </source>
</evidence>
<reference evidence="16" key="1">
    <citation type="submission" date="2023-11" db="EMBL/GenBank/DDBJ databases">
        <title>Identification and selenium tolerance of Delftia acidovorans R3-25.</title>
        <authorList>
            <person name="Zhang S."/>
            <person name="Liu Y."/>
            <person name="Guo Y."/>
        </authorList>
    </citation>
    <scope>NUCLEOTIDE SEQUENCE</scope>
    <source>
        <strain evidence="16">R3-25</strain>
    </source>
</reference>
<comment type="caution">
    <text evidence="16">The sequence shown here is derived from an EMBL/GenBank/DDBJ whole genome shotgun (WGS) entry which is preliminary data.</text>
</comment>
<comment type="cofactor">
    <cofactor evidence="14">
        <name>heme b</name>
        <dbReference type="ChEBI" id="CHEBI:60344"/>
    </cofactor>
    <text evidence="14">Binds 1 heme b (iron(II)-protoporphyrin IX) group per subunit.</text>
</comment>
<gene>
    <name evidence="16" type="ORF">SGN30_24390</name>
</gene>
<evidence type="ECO:0000256" key="5">
    <source>
        <dbReference type="ARBA" id="ARBA00022475"/>
    </source>
</evidence>
<evidence type="ECO:0000256" key="12">
    <source>
        <dbReference type="ARBA" id="ARBA00023136"/>
    </source>
</evidence>
<evidence type="ECO:0000313" key="16">
    <source>
        <dbReference type="EMBL" id="MDX4956563.1"/>
    </source>
</evidence>
<keyword evidence="8 14" id="KW-0479">Metal-binding</keyword>
<evidence type="ECO:0000256" key="2">
    <source>
        <dbReference type="ARBA" id="ARBA00005073"/>
    </source>
</evidence>
<comment type="subcellular location">
    <subcellularLocation>
        <location evidence="1">Cell membrane</location>
        <topology evidence="1">Multi-pass membrane protein</topology>
    </subcellularLocation>
</comment>
<dbReference type="PANTHER" id="PTHR40255">
    <property type="entry name" value="UPF0093 MEMBRANE PROTEIN SLR1790"/>
    <property type="match status" value="1"/>
</dbReference>
<evidence type="ECO:0000256" key="3">
    <source>
        <dbReference type="ARBA" id="ARBA00006501"/>
    </source>
</evidence>
<evidence type="ECO:0000256" key="13">
    <source>
        <dbReference type="ARBA" id="ARBA00048390"/>
    </source>
</evidence>
<dbReference type="PIRSF" id="PIRSF004638">
    <property type="entry name" value="UCP004638"/>
    <property type="match status" value="1"/>
</dbReference>
<dbReference type="GO" id="GO:0070818">
    <property type="term" value="F:protoporphyrinogen oxidase activity"/>
    <property type="evidence" value="ECO:0007669"/>
    <property type="project" value="UniProtKB-UniRule"/>
</dbReference>
<evidence type="ECO:0000256" key="11">
    <source>
        <dbReference type="ARBA" id="ARBA00023004"/>
    </source>
</evidence>
<dbReference type="EC" id="1.3.99.-" evidence="14"/>
<feature type="transmembrane region" description="Helical" evidence="15">
    <location>
        <begin position="117"/>
        <end position="139"/>
    </location>
</feature>
<evidence type="ECO:0000256" key="14">
    <source>
        <dbReference type="PIRNR" id="PIRNR004638"/>
    </source>
</evidence>
<evidence type="ECO:0000256" key="1">
    <source>
        <dbReference type="ARBA" id="ARBA00004651"/>
    </source>
</evidence>
<dbReference type="Proteomes" id="UP001287445">
    <property type="component" value="Unassembled WGS sequence"/>
</dbReference>
<evidence type="ECO:0000256" key="6">
    <source>
        <dbReference type="ARBA" id="ARBA00022617"/>
    </source>
</evidence>
<protein>
    <recommendedName>
        <fullName evidence="4 14">Protoporphyrinogen IX oxidase</fullName>
        <ecNumber evidence="14">1.3.99.-</ecNumber>
    </recommendedName>
</protein>
<keyword evidence="12 14" id="KW-0472">Membrane</keyword>
<comment type="function">
    <text evidence="14">Catalyzes the oxidation of protoporphyrinogen IX to protoporphyrin IX.</text>
</comment>
<feature type="transmembrane region" description="Helical" evidence="15">
    <location>
        <begin position="55"/>
        <end position="77"/>
    </location>
</feature>
<evidence type="ECO:0000256" key="9">
    <source>
        <dbReference type="ARBA" id="ARBA00022989"/>
    </source>
</evidence>
<dbReference type="InterPro" id="IPR005265">
    <property type="entry name" value="HemJ-like"/>
</dbReference>
<accession>A0AAJ2R628</accession>
<dbReference type="Pfam" id="PF03653">
    <property type="entry name" value="UPF0093"/>
    <property type="match status" value="1"/>
</dbReference>
<dbReference type="PANTHER" id="PTHR40255:SF1">
    <property type="entry name" value="PROTOPORPHYRINOGEN IX OXIDASE"/>
    <property type="match status" value="1"/>
</dbReference>
<feature type="transmembrane region" description="Helical" evidence="15">
    <location>
        <begin position="83"/>
        <end position="105"/>
    </location>
</feature>
<comment type="similarity">
    <text evidence="3 14">Belongs to the HemJ family.</text>
</comment>
<sequence>MMFMWIKALHVAAVIAWIGGLLVMSVVLGSLATAPVPCLPQERRIMIAVGRWDRAITTPAMMLTWILGVTMAAHAGWLIPPWLIGKLALVLTLSALHGVMAGTLRRMCGDNGRRPPIALRFAGLVTLAATTVIAFLVLVKPF</sequence>
<comment type="pathway">
    <text evidence="2 14">Porphyrin-containing compound metabolism; protoporphyrin-IX biosynthesis; protoporphyrin-IX from protoporphyrinogen-IX: step 1/1.</text>
</comment>
<evidence type="ECO:0000256" key="7">
    <source>
        <dbReference type="ARBA" id="ARBA00022692"/>
    </source>
</evidence>
<dbReference type="RefSeq" id="WP_319076066.1">
    <property type="nucleotide sequence ID" value="NZ_JAWWMZ010000012.1"/>
</dbReference>